<name>A0A4R8DJ64_9BACT</name>
<evidence type="ECO:0000256" key="1">
    <source>
        <dbReference type="SAM" id="SignalP"/>
    </source>
</evidence>
<reference evidence="2 3" key="1">
    <citation type="submission" date="2019-03" db="EMBL/GenBank/DDBJ databases">
        <title>Genomic Encyclopedia of Type Strains, Phase IV (KMG-IV): sequencing the most valuable type-strain genomes for metagenomic binning, comparative biology and taxonomic classification.</title>
        <authorList>
            <person name="Goeker M."/>
        </authorList>
    </citation>
    <scope>NUCLEOTIDE SEQUENCE [LARGE SCALE GENOMIC DNA]</scope>
    <source>
        <strain evidence="2 3">DSM 100059</strain>
    </source>
</reference>
<dbReference type="AlphaFoldDB" id="A0A4R8DJ64"/>
<dbReference type="PROSITE" id="PS51257">
    <property type="entry name" value="PROKAR_LIPOPROTEIN"/>
    <property type="match status" value="1"/>
</dbReference>
<proteinExistence type="predicted"/>
<keyword evidence="1" id="KW-0732">Signal</keyword>
<evidence type="ECO:0000313" key="2">
    <source>
        <dbReference type="EMBL" id="TDW97226.1"/>
    </source>
</evidence>
<sequence length="140" mass="15083">MMKTLLWVSCLTVAAAATSCTKKNYYTTPSTTIIAQADSTSWKVDQSGDAWTISISMPEITNSVNLTDNVSVAISYNYNTSSSSDIQFEAIPELYNGYSYSYVYGVGYLSIYAQSPSGTVPAATPGAVWVKVVLTPSNQE</sequence>
<comment type="caution">
    <text evidence="2">The sequence shown here is derived from an EMBL/GenBank/DDBJ whole genome shotgun (WGS) entry which is preliminary data.</text>
</comment>
<evidence type="ECO:0008006" key="4">
    <source>
        <dbReference type="Google" id="ProtNLM"/>
    </source>
</evidence>
<feature type="signal peptide" evidence="1">
    <location>
        <begin position="1"/>
        <end position="16"/>
    </location>
</feature>
<gene>
    <name evidence="2" type="ORF">EDB95_5072</name>
</gene>
<feature type="chain" id="PRO_5020473440" description="Lipoprotein" evidence="1">
    <location>
        <begin position="17"/>
        <end position="140"/>
    </location>
</feature>
<evidence type="ECO:0000313" key="3">
    <source>
        <dbReference type="Proteomes" id="UP000294498"/>
    </source>
</evidence>
<protein>
    <recommendedName>
        <fullName evidence="4">Lipoprotein</fullName>
    </recommendedName>
</protein>
<dbReference type="RefSeq" id="WP_133999081.1">
    <property type="nucleotide sequence ID" value="NZ_SODV01000002.1"/>
</dbReference>
<dbReference type="Proteomes" id="UP000294498">
    <property type="component" value="Unassembled WGS sequence"/>
</dbReference>
<accession>A0A4R8DJ64</accession>
<keyword evidence="3" id="KW-1185">Reference proteome</keyword>
<dbReference type="EMBL" id="SODV01000002">
    <property type="protein sequence ID" value="TDW97226.1"/>
    <property type="molecule type" value="Genomic_DNA"/>
</dbReference>
<organism evidence="2 3">
    <name type="scientific">Dinghuibacter silviterrae</name>
    <dbReference type="NCBI Taxonomy" id="1539049"/>
    <lineage>
        <taxon>Bacteria</taxon>
        <taxon>Pseudomonadati</taxon>
        <taxon>Bacteroidota</taxon>
        <taxon>Chitinophagia</taxon>
        <taxon>Chitinophagales</taxon>
        <taxon>Chitinophagaceae</taxon>
        <taxon>Dinghuibacter</taxon>
    </lineage>
</organism>